<evidence type="ECO:0000313" key="1">
    <source>
        <dbReference type="EMBL" id="KAG9478506.1"/>
    </source>
</evidence>
<protein>
    <submittedName>
        <fullName evidence="1">Uncharacterized protein</fullName>
    </submittedName>
</protein>
<dbReference type="Proteomes" id="UP000770717">
    <property type="component" value="Unassembled WGS sequence"/>
</dbReference>
<organism evidence="1 2">
    <name type="scientific">Eleutherodactylus coqui</name>
    <name type="common">Puerto Rican coqui</name>
    <dbReference type="NCBI Taxonomy" id="57060"/>
    <lineage>
        <taxon>Eukaryota</taxon>
        <taxon>Metazoa</taxon>
        <taxon>Chordata</taxon>
        <taxon>Craniata</taxon>
        <taxon>Vertebrata</taxon>
        <taxon>Euteleostomi</taxon>
        <taxon>Amphibia</taxon>
        <taxon>Batrachia</taxon>
        <taxon>Anura</taxon>
        <taxon>Neobatrachia</taxon>
        <taxon>Hyloidea</taxon>
        <taxon>Eleutherodactylidae</taxon>
        <taxon>Eleutherodactylinae</taxon>
        <taxon>Eleutherodactylus</taxon>
        <taxon>Eleutherodactylus</taxon>
    </lineage>
</organism>
<dbReference type="AlphaFoldDB" id="A0A8J6K439"/>
<keyword evidence="2" id="KW-1185">Reference proteome</keyword>
<sequence>MQLLRVLPYVHKHQGIKDEAQHIVGEEKNSLLGVGLHHDCSSLDFLCWRKCNESHYSYRATSSDGIAKKKVTTRMGCSFT</sequence>
<reference evidence="1" key="1">
    <citation type="thesis" date="2020" institute="ProQuest LLC" country="789 East Eisenhower Parkway, Ann Arbor, MI, USA">
        <title>Comparative Genomics and Chromosome Evolution.</title>
        <authorList>
            <person name="Mudd A.B."/>
        </authorList>
    </citation>
    <scope>NUCLEOTIDE SEQUENCE</scope>
    <source>
        <strain evidence="1">HN-11 Male</strain>
        <tissue evidence="1">Kidney and liver</tissue>
    </source>
</reference>
<gene>
    <name evidence="1" type="ORF">GDO78_013512</name>
</gene>
<proteinExistence type="predicted"/>
<comment type="caution">
    <text evidence="1">The sequence shown here is derived from an EMBL/GenBank/DDBJ whole genome shotgun (WGS) entry which is preliminary data.</text>
</comment>
<name>A0A8J6K439_ELECQ</name>
<dbReference type="EMBL" id="WNTK01000009">
    <property type="protein sequence ID" value="KAG9478506.1"/>
    <property type="molecule type" value="Genomic_DNA"/>
</dbReference>
<evidence type="ECO:0000313" key="2">
    <source>
        <dbReference type="Proteomes" id="UP000770717"/>
    </source>
</evidence>
<accession>A0A8J6K439</accession>